<dbReference type="PANTHER" id="PTHR33018:SF34">
    <property type="entry name" value="OS02G0472350 PROTEIN"/>
    <property type="match status" value="1"/>
</dbReference>
<dbReference type="SUPFAM" id="SSF54001">
    <property type="entry name" value="Cysteine proteinases"/>
    <property type="match status" value="1"/>
</dbReference>
<dbReference type="EMBL" id="BTGU01000850">
    <property type="protein sequence ID" value="GMN69461.1"/>
    <property type="molecule type" value="Genomic_DNA"/>
</dbReference>
<feature type="compositionally biased region" description="Polar residues" evidence="1">
    <location>
        <begin position="144"/>
        <end position="161"/>
    </location>
</feature>
<name>A0AA88E7W6_FICCA</name>
<sequence>MAATPPLILSSASPSLSLASTHRLDSSLQSLPRNPSSTTYSGMKPTTPTAVYLGDFSEQQTQRSFKSMRTNDILTKSLGNDKHSGRTRGQSKFVRQLHYFNIIQSSRENVEVSAVKRQLAALERTVQELCAKYGINRKTMAEENTASTVDQHNSFKASCTQNEKEPGPSDPQPTPNARRTWAMFQPTVREIPLGEKNVRLTINVPKLKHALLPIPTNEATIIEEAVVQQGIDREVYRRKRANNILRILTNAPKGKLYLMPYNSGQHWILAVIDSWDDSIIYFNPLRNEPGDDFHDLIKLALNDWKILVGKGVRKRRNYETLINNVRCQVEPKSLSQGKIIRNATQSLSIPTLPACYMKPNPFEIIALSHGTPLRASETSCTLSGSAQFAQGPLLDSSTDDNREGLQESYHDDVENVPTGPIDIAELPSTTPEAEETISDAPASVANVEDTNALAPASEDPTAGNNGLEDVRVSQSCETLENPVTLGDKADKKNLSFWSQAPNIHAFLELFETGESRGPLVENTVDHSGEITLFKGVGVPLETVPFPEMAFA</sequence>
<comment type="caution">
    <text evidence="2">The sequence shown here is derived from an EMBL/GenBank/DDBJ whole genome shotgun (WGS) entry which is preliminary data.</text>
</comment>
<dbReference type="InterPro" id="IPR038765">
    <property type="entry name" value="Papain-like_cys_pep_sf"/>
</dbReference>
<evidence type="ECO:0000313" key="2">
    <source>
        <dbReference type="EMBL" id="GMN69461.1"/>
    </source>
</evidence>
<protein>
    <recommendedName>
        <fullName evidence="4">Ubiquitin-like protease family profile domain-containing protein</fullName>
    </recommendedName>
</protein>
<proteinExistence type="predicted"/>
<feature type="region of interest" description="Disordered" evidence="1">
    <location>
        <begin position="26"/>
        <end position="45"/>
    </location>
</feature>
<dbReference type="AlphaFoldDB" id="A0AA88E7W6"/>
<evidence type="ECO:0000256" key="1">
    <source>
        <dbReference type="SAM" id="MobiDB-lite"/>
    </source>
</evidence>
<dbReference type="Gene3D" id="3.40.395.10">
    <property type="entry name" value="Adenoviral Proteinase, Chain A"/>
    <property type="match status" value="1"/>
</dbReference>
<keyword evidence="3" id="KW-1185">Reference proteome</keyword>
<reference evidence="2" key="1">
    <citation type="submission" date="2023-07" db="EMBL/GenBank/DDBJ databases">
        <title>draft genome sequence of fig (Ficus carica).</title>
        <authorList>
            <person name="Takahashi T."/>
            <person name="Nishimura K."/>
        </authorList>
    </citation>
    <scope>NUCLEOTIDE SEQUENCE</scope>
</reference>
<accession>A0AA88E7W6</accession>
<feature type="region of interest" description="Disordered" evidence="1">
    <location>
        <begin position="144"/>
        <end position="178"/>
    </location>
</feature>
<evidence type="ECO:0008006" key="4">
    <source>
        <dbReference type="Google" id="ProtNLM"/>
    </source>
</evidence>
<dbReference type="PANTHER" id="PTHR33018">
    <property type="entry name" value="OS10G0338966 PROTEIN-RELATED"/>
    <property type="match status" value="1"/>
</dbReference>
<dbReference type="Proteomes" id="UP001187192">
    <property type="component" value="Unassembled WGS sequence"/>
</dbReference>
<organism evidence="2 3">
    <name type="scientific">Ficus carica</name>
    <name type="common">Common fig</name>
    <dbReference type="NCBI Taxonomy" id="3494"/>
    <lineage>
        <taxon>Eukaryota</taxon>
        <taxon>Viridiplantae</taxon>
        <taxon>Streptophyta</taxon>
        <taxon>Embryophyta</taxon>
        <taxon>Tracheophyta</taxon>
        <taxon>Spermatophyta</taxon>
        <taxon>Magnoliopsida</taxon>
        <taxon>eudicotyledons</taxon>
        <taxon>Gunneridae</taxon>
        <taxon>Pentapetalae</taxon>
        <taxon>rosids</taxon>
        <taxon>fabids</taxon>
        <taxon>Rosales</taxon>
        <taxon>Moraceae</taxon>
        <taxon>Ficeae</taxon>
        <taxon>Ficus</taxon>
    </lineage>
</organism>
<gene>
    <name evidence="2" type="ORF">TIFTF001_038512</name>
</gene>
<evidence type="ECO:0000313" key="3">
    <source>
        <dbReference type="Proteomes" id="UP001187192"/>
    </source>
</evidence>